<evidence type="ECO:0000256" key="3">
    <source>
        <dbReference type="ARBA" id="ARBA00022679"/>
    </source>
</evidence>
<dbReference type="PANTHER" id="PTHR12001">
    <property type="entry name" value="GERANYLGERANYL PYROPHOSPHATE SYNTHASE"/>
    <property type="match status" value="1"/>
</dbReference>
<keyword evidence="3" id="KW-0808">Transferase</keyword>
<gene>
    <name evidence="6" type="ORF">GNF83_17640</name>
</gene>
<feature type="non-terminal residue" evidence="6">
    <location>
        <position position="179"/>
    </location>
</feature>
<dbReference type="InterPro" id="IPR008949">
    <property type="entry name" value="Isoprenoid_synthase_dom_sf"/>
</dbReference>
<evidence type="ECO:0000313" key="6">
    <source>
        <dbReference type="EMBL" id="MDZ7542970.1"/>
    </source>
</evidence>
<protein>
    <submittedName>
        <fullName evidence="6">Polyprenyl synthetase family protein</fullName>
    </submittedName>
</protein>
<evidence type="ECO:0000256" key="4">
    <source>
        <dbReference type="ARBA" id="ARBA00022723"/>
    </source>
</evidence>
<feature type="non-terminal residue" evidence="6">
    <location>
        <position position="1"/>
    </location>
</feature>
<dbReference type="GO" id="GO:0004659">
    <property type="term" value="F:prenyltransferase activity"/>
    <property type="evidence" value="ECO:0007669"/>
    <property type="project" value="InterPro"/>
</dbReference>
<comment type="cofactor">
    <cofactor evidence="1">
        <name>Mg(2+)</name>
        <dbReference type="ChEBI" id="CHEBI:18420"/>
    </cofactor>
</comment>
<dbReference type="PANTHER" id="PTHR12001:SF69">
    <property type="entry name" value="ALL TRANS-POLYPRENYL-DIPHOSPHATE SYNTHASE PDSS1"/>
    <property type="match status" value="1"/>
</dbReference>
<keyword evidence="4" id="KW-0479">Metal-binding</keyword>
<comment type="similarity">
    <text evidence="2">Belongs to the FPP/GGPP synthase family.</text>
</comment>
<evidence type="ECO:0000256" key="5">
    <source>
        <dbReference type="ARBA" id="ARBA00022842"/>
    </source>
</evidence>
<comment type="caution">
    <text evidence="6">The sequence shown here is derived from an EMBL/GenBank/DDBJ whole genome shotgun (WGS) entry which is preliminary data.</text>
</comment>
<evidence type="ECO:0000256" key="1">
    <source>
        <dbReference type="ARBA" id="ARBA00001946"/>
    </source>
</evidence>
<evidence type="ECO:0000256" key="2">
    <source>
        <dbReference type="ARBA" id="ARBA00006706"/>
    </source>
</evidence>
<dbReference type="PROSITE" id="PS00444">
    <property type="entry name" value="POLYPRENYL_SYNTHASE_2"/>
    <property type="match status" value="1"/>
</dbReference>
<keyword evidence="5" id="KW-0460">Magnesium</keyword>
<dbReference type="InterPro" id="IPR033749">
    <property type="entry name" value="Polyprenyl_synt_CS"/>
</dbReference>
<sequence length="179" mass="20025">KTDPQTAVYIGNYMMCRVVELLTKQKNDLESYIDKQAAITTTQLCIGEYQQMEQRYDFSITLDRYWEKTRNKTAMLMATCLQLGAEASKAEPQVAKLLYQFGEQLGMAFQIRDDILDYEQSSDQLGKPAGADLRNGQVTLPAMLAMDDPAIHSHLSKLNSDSSPEAFDEAVALIRNSGA</sequence>
<dbReference type="AlphaFoldDB" id="A0AAW9K814"/>
<dbReference type="EMBL" id="WNUR01000667">
    <property type="protein sequence ID" value="MDZ7542970.1"/>
    <property type="molecule type" value="Genomic_DNA"/>
</dbReference>
<dbReference type="Gene3D" id="1.10.600.10">
    <property type="entry name" value="Farnesyl Diphosphate Synthase"/>
    <property type="match status" value="1"/>
</dbReference>
<dbReference type="Proteomes" id="UP001288944">
    <property type="component" value="Unassembled WGS sequence"/>
</dbReference>
<dbReference type="SUPFAM" id="SSF48576">
    <property type="entry name" value="Terpenoid synthases"/>
    <property type="match status" value="1"/>
</dbReference>
<dbReference type="InterPro" id="IPR000092">
    <property type="entry name" value="Polyprenyl_synt"/>
</dbReference>
<dbReference type="Pfam" id="PF00348">
    <property type="entry name" value="polyprenyl_synt"/>
    <property type="match status" value="1"/>
</dbReference>
<name>A0AAW9K814_CLOPF</name>
<proteinExistence type="inferred from homology"/>
<organism evidence="6 7">
    <name type="scientific">Clostridium perfringens</name>
    <dbReference type="NCBI Taxonomy" id="1502"/>
    <lineage>
        <taxon>Bacteria</taxon>
        <taxon>Bacillati</taxon>
        <taxon>Bacillota</taxon>
        <taxon>Clostridia</taxon>
        <taxon>Eubacteriales</taxon>
        <taxon>Clostridiaceae</taxon>
        <taxon>Clostridium</taxon>
    </lineage>
</organism>
<accession>A0AAW9K814</accession>
<dbReference type="GO" id="GO:0046872">
    <property type="term" value="F:metal ion binding"/>
    <property type="evidence" value="ECO:0007669"/>
    <property type="project" value="UniProtKB-KW"/>
</dbReference>
<reference evidence="6" key="1">
    <citation type="submission" date="2019-11" db="EMBL/GenBank/DDBJ databases">
        <title>Characterization of Clostridium perfringens isolates from swine manure treated agricultural soils.</title>
        <authorList>
            <person name="Wushke S.T."/>
        </authorList>
    </citation>
    <scope>NUCLEOTIDE SEQUENCE</scope>
    <source>
        <strain evidence="6">X62</strain>
    </source>
</reference>
<dbReference type="GO" id="GO:0008299">
    <property type="term" value="P:isoprenoid biosynthetic process"/>
    <property type="evidence" value="ECO:0007669"/>
    <property type="project" value="InterPro"/>
</dbReference>
<evidence type="ECO:0000313" key="7">
    <source>
        <dbReference type="Proteomes" id="UP001288944"/>
    </source>
</evidence>